<proteinExistence type="predicted"/>
<evidence type="ECO:0000259" key="2">
    <source>
        <dbReference type="Pfam" id="PF04366"/>
    </source>
</evidence>
<comment type="caution">
    <text evidence="3">The sequence shown here is derived from an EMBL/GenBank/DDBJ whole genome shotgun (WGS) entry which is preliminary data.</text>
</comment>
<dbReference type="InterPro" id="IPR051702">
    <property type="entry name" value="SH3_domain_YSC84-like"/>
</dbReference>
<feature type="region of interest" description="Disordered" evidence="1">
    <location>
        <begin position="1"/>
        <end position="39"/>
    </location>
</feature>
<feature type="compositionally biased region" description="Pro residues" evidence="1">
    <location>
        <begin position="20"/>
        <end position="31"/>
    </location>
</feature>
<evidence type="ECO:0000313" key="4">
    <source>
        <dbReference type="Proteomes" id="UP001342314"/>
    </source>
</evidence>
<sequence length="531" mass="56554">MSATEPVTPPSLPPRKVSPAPSPSPLAPPSRPSFWERARSSTVGAIDAASKTWIVKPAAKDEPSQGDVDPHAPARLDVECARAARILRTFTLDAADLPAEVSLAERRKSQVVLRKIPPAAIAAAQGLVVLTVLRSGALDNELSGSGVALARLKDGNWSSPSAVQLQSLGPEEEPLEKEVYDAVLVLRSSSTVEQLKSTRVALEGELSLTAGPVGGGMTLDDEMQEASIWCYVKHKGMYSEVSLKGRILLERDDENEYGGTTLFGLSAGGGAPSLFSYFSRSSSQTSQVSSHSSQSNTPATSPRRQRRLPKEELDDEDLAAQREMEEAMKSFGIEDPSVNLRSRYEDPHLEVDERYGEGDPEERDETAVTGGTGTATPDLTASPGSRAPASLGGGDGALGDNVEPPPGSPGFAATDDPNATPALKQGEALSRRGSAREKPPVPPRRTPRIGTTSSPGASPVVAQGETETEEKQEKEGTEKEKQLAEDKEGEEEETEGKEGEALELAKEKTEEKEAEKDGEKEGETEKKDEQS</sequence>
<feature type="domain" description="Ysc84 actin-binding" evidence="2">
    <location>
        <begin position="178"/>
        <end position="256"/>
    </location>
</feature>
<dbReference type="Pfam" id="PF04366">
    <property type="entry name" value="Ysc84"/>
    <property type="match status" value="1"/>
</dbReference>
<dbReference type="PANTHER" id="PTHR15629">
    <property type="entry name" value="SH3YL1 PROTEIN"/>
    <property type="match status" value="1"/>
</dbReference>
<evidence type="ECO:0000313" key="3">
    <source>
        <dbReference type="EMBL" id="GJN91561.1"/>
    </source>
</evidence>
<dbReference type="InterPro" id="IPR007461">
    <property type="entry name" value="Ysc84_actin-binding"/>
</dbReference>
<dbReference type="PANTHER" id="PTHR15629:SF8">
    <property type="entry name" value="DUF500 DOMAIN PROTEIN (AFU_ORTHOLOGUE AFUA_5G07310)"/>
    <property type="match status" value="1"/>
</dbReference>
<gene>
    <name evidence="3" type="ORF">Rhopal_004584-T1</name>
</gene>
<feature type="region of interest" description="Disordered" evidence="1">
    <location>
        <begin position="282"/>
        <end position="313"/>
    </location>
</feature>
<dbReference type="EMBL" id="BQKY01000009">
    <property type="protein sequence ID" value="GJN91561.1"/>
    <property type="molecule type" value="Genomic_DNA"/>
</dbReference>
<feature type="compositionally biased region" description="Basic and acidic residues" evidence="1">
    <location>
        <begin position="469"/>
        <end position="486"/>
    </location>
</feature>
<feature type="compositionally biased region" description="Low complexity" evidence="1">
    <location>
        <begin position="282"/>
        <end position="295"/>
    </location>
</feature>
<feature type="compositionally biased region" description="Basic and acidic residues" evidence="1">
    <location>
        <begin position="496"/>
        <end position="531"/>
    </location>
</feature>
<feature type="compositionally biased region" description="Basic and acidic residues" evidence="1">
    <location>
        <begin position="342"/>
        <end position="357"/>
    </location>
</feature>
<reference evidence="3 4" key="1">
    <citation type="submission" date="2021-12" db="EMBL/GenBank/DDBJ databases">
        <title>High titer production of polyol ester of fatty acids by Rhodotorula paludigena BS15 towards product separation-free biomass refinery.</title>
        <authorList>
            <person name="Mano J."/>
            <person name="Ono H."/>
            <person name="Tanaka T."/>
            <person name="Naito K."/>
            <person name="Sushida H."/>
            <person name="Ike M."/>
            <person name="Tokuyasu K."/>
            <person name="Kitaoka M."/>
        </authorList>
    </citation>
    <scope>NUCLEOTIDE SEQUENCE [LARGE SCALE GENOMIC DNA]</scope>
    <source>
        <strain evidence="3 4">BS15</strain>
    </source>
</reference>
<protein>
    <recommendedName>
        <fullName evidence="2">Ysc84 actin-binding domain-containing protein</fullName>
    </recommendedName>
</protein>
<accession>A0AAV5GG41</accession>
<name>A0AAV5GG41_9BASI</name>
<dbReference type="GO" id="GO:0035091">
    <property type="term" value="F:phosphatidylinositol binding"/>
    <property type="evidence" value="ECO:0007669"/>
    <property type="project" value="TreeGrafter"/>
</dbReference>
<evidence type="ECO:0000256" key="1">
    <source>
        <dbReference type="SAM" id="MobiDB-lite"/>
    </source>
</evidence>
<organism evidence="3 4">
    <name type="scientific">Rhodotorula paludigena</name>
    <dbReference type="NCBI Taxonomy" id="86838"/>
    <lineage>
        <taxon>Eukaryota</taxon>
        <taxon>Fungi</taxon>
        <taxon>Dikarya</taxon>
        <taxon>Basidiomycota</taxon>
        <taxon>Pucciniomycotina</taxon>
        <taxon>Microbotryomycetes</taxon>
        <taxon>Sporidiobolales</taxon>
        <taxon>Sporidiobolaceae</taxon>
        <taxon>Rhodotorula</taxon>
    </lineage>
</organism>
<keyword evidence="4" id="KW-1185">Reference proteome</keyword>
<dbReference type="Proteomes" id="UP001342314">
    <property type="component" value="Unassembled WGS sequence"/>
</dbReference>
<feature type="region of interest" description="Disordered" evidence="1">
    <location>
        <begin position="329"/>
        <end position="531"/>
    </location>
</feature>
<dbReference type="AlphaFoldDB" id="A0AAV5GG41"/>